<feature type="region of interest" description="Disordered" evidence="6">
    <location>
        <begin position="1"/>
        <end position="59"/>
    </location>
</feature>
<evidence type="ECO:0000256" key="5">
    <source>
        <dbReference type="SAM" id="Coils"/>
    </source>
</evidence>
<keyword evidence="10" id="KW-1185">Reference proteome</keyword>
<keyword evidence="2 4" id="KW-0863">Zinc-finger</keyword>
<comment type="caution">
    <text evidence="9">The sequence shown here is derived from an EMBL/GenBank/DDBJ whole genome shotgun (WGS) entry which is preliminary data.</text>
</comment>
<feature type="compositionally biased region" description="Basic and acidic residues" evidence="6">
    <location>
        <begin position="1"/>
        <end position="13"/>
    </location>
</feature>
<keyword evidence="7" id="KW-1133">Transmembrane helix</keyword>
<dbReference type="FunFam" id="3.30.160.60:FF:002343">
    <property type="entry name" value="Zinc finger protein 33A"/>
    <property type="match status" value="1"/>
</dbReference>
<feature type="domain" description="C2H2-type" evidence="8">
    <location>
        <begin position="629"/>
        <end position="657"/>
    </location>
</feature>
<sequence>MSRDLPPRSKEKSTFATQTDVQREIKQELPDNDLRNGHRKGIEERIDHQGAVDVQTGRNPFEETRRVEKKKVKGSQDEADGMATKLELAKIDSDMVRTRSAMRETKSDMARMQANIALLETISETRNAENRRLKQENDQQMAGTNISTIDFYANPYFNILTIYKIIGPIVMITNIFGIYVVHTQTPPRMRDYSFCLQCHLVLGMVHETVWTILVCPRLYLPQFMGSTHGLLTVYLQVDVFYQQTFGMIMIFVMTCTVAHLILFRANSVLPPSHPLKLNKARVIGLIHETAWTLLFCPRMYTPYIMGSAHGLLTNLFHLDIHIQQSIGLFLVQAHTCTVAHLIIFRANSVLPYESPWKLEKVQLNRLFVMMYLLNVMPNFIIQFFMAWGNDGMAEGHAFVLAHPEYASLQKYADRIYMQQGGWGYLQYGILTINGWWISVCSIAGFGTMFFALFRHQTSTMASTVNVSRIMIALFIQVYPTIACYSTWGSAEYWGAKRPGVPPLRLSQPVQRVFALILNNVYRESLIGPFRLGIPFLKSRLFGITSDLPTHIPMAILNNSQGSDISQDGGQPPVEIRQPRSLLAILLSFNVTGMFPLQTTLRSKLLCFQAFHQSYNLAFHMHTHEDRKPFECPECGRGFCRNFDLKKHIRRIHPGRKVAGS</sequence>
<keyword evidence="7" id="KW-0812">Transmembrane</keyword>
<evidence type="ECO:0000256" key="2">
    <source>
        <dbReference type="ARBA" id="ARBA00022771"/>
    </source>
</evidence>
<dbReference type="Pfam" id="PF10318">
    <property type="entry name" value="7TM_GPCR_Srh"/>
    <property type="match status" value="1"/>
</dbReference>
<feature type="transmembrane region" description="Helical" evidence="7">
    <location>
        <begin position="365"/>
        <end position="387"/>
    </location>
</feature>
<evidence type="ECO:0000256" key="3">
    <source>
        <dbReference type="ARBA" id="ARBA00022833"/>
    </source>
</evidence>
<feature type="transmembrane region" description="Helical" evidence="7">
    <location>
        <begin position="434"/>
        <end position="453"/>
    </location>
</feature>
<keyword evidence="3" id="KW-0862">Zinc</keyword>
<keyword evidence="5" id="KW-0175">Coiled coil</keyword>
<evidence type="ECO:0000313" key="10">
    <source>
        <dbReference type="Proteomes" id="UP001177023"/>
    </source>
</evidence>
<feature type="transmembrane region" description="Helical" evidence="7">
    <location>
        <begin position="465"/>
        <end position="487"/>
    </location>
</feature>
<feature type="non-terminal residue" evidence="9">
    <location>
        <position position="1"/>
    </location>
</feature>
<name>A0AA36DI34_9BILA</name>
<dbReference type="SUPFAM" id="SSF57667">
    <property type="entry name" value="beta-beta-alpha zinc fingers"/>
    <property type="match status" value="1"/>
</dbReference>
<evidence type="ECO:0000256" key="7">
    <source>
        <dbReference type="SAM" id="Phobius"/>
    </source>
</evidence>
<evidence type="ECO:0000256" key="4">
    <source>
        <dbReference type="PROSITE-ProRule" id="PRU00042"/>
    </source>
</evidence>
<keyword evidence="1" id="KW-0479">Metal-binding</keyword>
<dbReference type="Gene3D" id="3.30.160.60">
    <property type="entry name" value="Classic Zinc Finger"/>
    <property type="match status" value="1"/>
</dbReference>
<dbReference type="SMART" id="SM00355">
    <property type="entry name" value="ZnF_C2H2"/>
    <property type="match status" value="1"/>
</dbReference>
<reference evidence="9" key="1">
    <citation type="submission" date="2023-06" db="EMBL/GenBank/DDBJ databases">
        <authorList>
            <person name="Delattre M."/>
        </authorList>
    </citation>
    <scope>NUCLEOTIDE SEQUENCE</scope>
    <source>
        <strain evidence="9">AF72</strain>
    </source>
</reference>
<feature type="domain" description="C2H2-type" evidence="8">
    <location>
        <begin position="600"/>
        <end position="628"/>
    </location>
</feature>
<gene>
    <name evidence="9" type="ORF">MSPICULIGERA_LOCUS25514</name>
</gene>
<protein>
    <recommendedName>
        <fullName evidence="8">C2H2-type domain-containing protein</fullName>
    </recommendedName>
</protein>
<dbReference type="AlphaFoldDB" id="A0AA36DI34"/>
<feature type="coiled-coil region" evidence="5">
    <location>
        <begin position="102"/>
        <end position="139"/>
    </location>
</feature>
<keyword evidence="7" id="KW-0472">Membrane</keyword>
<dbReference type="InterPro" id="IPR013087">
    <property type="entry name" value="Znf_C2H2_type"/>
</dbReference>
<proteinExistence type="predicted"/>
<evidence type="ECO:0000256" key="1">
    <source>
        <dbReference type="ARBA" id="ARBA00022723"/>
    </source>
</evidence>
<dbReference type="PROSITE" id="PS00028">
    <property type="entry name" value="ZINC_FINGER_C2H2_1"/>
    <property type="match status" value="1"/>
</dbReference>
<organism evidence="9 10">
    <name type="scientific">Mesorhabditis spiculigera</name>
    <dbReference type="NCBI Taxonomy" id="96644"/>
    <lineage>
        <taxon>Eukaryota</taxon>
        <taxon>Metazoa</taxon>
        <taxon>Ecdysozoa</taxon>
        <taxon>Nematoda</taxon>
        <taxon>Chromadorea</taxon>
        <taxon>Rhabditida</taxon>
        <taxon>Rhabditina</taxon>
        <taxon>Rhabditomorpha</taxon>
        <taxon>Rhabditoidea</taxon>
        <taxon>Rhabditidae</taxon>
        <taxon>Mesorhabditinae</taxon>
        <taxon>Mesorhabditis</taxon>
    </lineage>
</organism>
<evidence type="ECO:0000259" key="8">
    <source>
        <dbReference type="PROSITE" id="PS50157"/>
    </source>
</evidence>
<feature type="transmembrane region" description="Helical" evidence="7">
    <location>
        <begin position="240"/>
        <end position="262"/>
    </location>
</feature>
<feature type="compositionally biased region" description="Basic and acidic residues" evidence="6">
    <location>
        <begin position="21"/>
        <end position="50"/>
    </location>
</feature>
<dbReference type="GO" id="GO:0008270">
    <property type="term" value="F:zinc ion binding"/>
    <property type="evidence" value="ECO:0007669"/>
    <property type="project" value="UniProtKB-KW"/>
</dbReference>
<evidence type="ECO:0000313" key="9">
    <source>
        <dbReference type="EMBL" id="CAJ0587554.1"/>
    </source>
</evidence>
<dbReference type="Pfam" id="PF00096">
    <property type="entry name" value="zf-C2H2"/>
    <property type="match status" value="1"/>
</dbReference>
<evidence type="ECO:0000256" key="6">
    <source>
        <dbReference type="SAM" id="MobiDB-lite"/>
    </source>
</evidence>
<dbReference type="PROSITE" id="PS50157">
    <property type="entry name" value="ZINC_FINGER_C2H2_2"/>
    <property type="match status" value="2"/>
</dbReference>
<accession>A0AA36DI34</accession>
<dbReference type="InterPro" id="IPR019422">
    <property type="entry name" value="7TM_GPCR_serpentine_rcpt_Srh"/>
</dbReference>
<dbReference type="EMBL" id="CATQJA010002710">
    <property type="protein sequence ID" value="CAJ0587554.1"/>
    <property type="molecule type" value="Genomic_DNA"/>
</dbReference>
<dbReference type="PANTHER" id="PTHR46891">
    <property type="entry name" value="SERPENTINE RECEPTOR, CLASS H-RELATED"/>
    <property type="match status" value="1"/>
</dbReference>
<feature type="transmembrane region" description="Helical" evidence="7">
    <location>
        <begin position="194"/>
        <end position="220"/>
    </location>
</feature>
<dbReference type="Proteomes" id="UP001177023">
    <property type="component" value="Unassembled WGS sequence"/>
</dbReference>
<dbReference type="InterPro" id="IPR036236">
    <property type="entry name" value="Znf_C2H2_sf"/>
</dbReference>
<feature type="transmembrane region" description="Helical" evidence="7">
    <location>
        <begin position="162"/>
        <end position="182"/>
    </location>
</feature>